<proteinExistence type="predicted"/>
<reference evidence="1" key="1">
    <citation type="submission" date="2021-03" db="EMBL/GenBank/DDBJ databases">
        <title>Draft genome sequence of rust myrtle Austropuccinia psidii MF-1, a brazilian biotype.</title>
        <authorList>
            <person name="Quecine M.C."/>
            <person name="Pachon D.M.R."/>
            <person name="Bonatelli M.L."/>
            <person name="Correr F.H."/>
            <person name="Franceschini L.M."/>
            <person name="Leite T.F."/>
            <person name="Margarido G.R.A."/>
            <person name="Almeida C.A."/>
            <person name="Ferrarezi J.A."/>
            <person name="Labate C.A."/>
        </authorList>
    </citation>
    <scope>NUCLEOTIDE SEQUENCE</scope>
    <source>
        <strain evidence="1">MF-1</strain>
    </source>
</reference>
<name>A0A9Q3I3K8_9BASI</name>
<dbReference type="OrthoDB" id="2498546at2759"/>
<dbReference type="AlphaFoldDB" id="A0A9Q3I3K8"/>
<dbReference type="EMBL" id="AVOT02031281">
    <property type="protein sequence ID" value="MBW0524784.1"/>
    <property type="molecule type" value="Genomic_DNA"/>
</dbReference>
<keyword evidence="2" id="KW-1185">Reference proteome</keyword>
<comment type="caution">
    <text evidence="1">The sequence shown here is derived from an EMBL/GenBank/DDBJ whole genome shotgun (WGS) entry which is preliminary data.</text>
</comment>
<organism evidence="1 2">
    <name type="scientific">Austropuccinia psidii MF-1</name>
    <dbReference type="NCBI Taxonomy" id="1389203"/>
    <lineage>
        <taxon>Eukaryota</taxon>
        <taxon>Fungi</taxon>
        <taxon>Dikarya</taxon>
        <taxon>Basidiomycota</taxon>
        <taxon>Pucciniomycotina</taxon>
        <taxon>Pucciniomycetes</taxon>
        <taxon>Pucciniales</taxon>
        <taxon>Sphaerophragmiaceae</taxon>
        <taxon>Austropuccinia</taxon>
    </lineage>
</organism>
<dbReference type="Proteomes" id="UP000765509">
    <property type="component" value="Unassembled WGS sequence"/>
</dbReference>
<sequence length="178" mass="19580">MTSVLPFRQLVMEDNLDKNLDEIRSAAFKALSPVDLPYLIQTSRLLALRDTAPSVCAGHATILINDHSAPTYWRARAGVYRAEALMLLGFKQEAKRTLISAGRLLQDSQTINQIQNDHSNQPYKVLESIVSWNIAIGKINWGITEPVIGSESHSHLATVLGAGWPSSPSLSALDLKYS</sequence>
<evidence type="ECO:0000313" key="2">
    <source>
        <dbReference type="Proteomes" id="UP000765509"/>
    </source>
</evidence>
<accession>A0A9Q3I3K8</accession>
<protein>
    <submittedName>
        <fullName evidence="1">Uncharacterized protein</fullName>
    </submittedName>
</protein>
<evidence type="ECO:0000313" key="1">
    <source>
        <dbReference type="EMBL" id="MBW0524784.1"/>
    </source>
</evidence>
<gene>
    <name evidence="1" type="ORF">O181_064499</name>
</gene>